<evidence type="ECO:0000313" key="10">
    <source>
        <dbReference type="EMBL" id="CAC5419612.1"/>
    </source>
</evidence>
<keyword evidence="7" id="KW-0234">DNA repair</keyword>
<feature type="domain" description="DNA helicase Pif1-like 2B" evidence="9">
    <location>
        <begin position="45"/>
        <end position="75"/>
    </location>
</feature>
<evidence type="ECO:0000256" key="2">
    <source>
        <dbReference type="ARBA" id="ARBA00022763"/>
    </source>
</evidence>
<protein>
    <recommendedName>
        <fullName evidence="9">DNA helicase Pif1-like 2B domain-containing protein</fullName>
    </recommendedName>
</protein>
<evidence type="ECO:0000256" key="1">
    <source>
        <dbReference type="ARBA" id="ARBA00022741"/>
    </source>
</evidence>
<dbReference type="InterPro" id="IPR049163">
    <property type="entry name" value="Pif1-like_2B_dom"/>
</dbReference>
<evidence type="ECO:0000259" key="9">
    <source>
        <dbReference type="Pfam" id="PF21530"/>
    </source>
</evidence>
<keyword evidence="11" id="KW-1185">Reference proteome</keyword>
<dbReference type="AlphaFoldDB" id="A0A6J8EIS2"/>
<evidence type="ECO:0000256" key="8">
    <source>
        <dbReference type="ARBA" id="ARBA00023235"/>
    </source>
</evidence>
<dbReference type="Pfam" id="PF21530">
    <property type="entry name" value="Pif1_2B_dom"/>
    <property type="match status" value="1"/>
</dbReference>
<proteinExistence type="predicted"/>
<keyword evidence="8" id="KW-0413">Isomerase</keyword>
<dbReference type="InterPro" id="IPR051055">
    <property type="entry name" value="PIF1_helicase"/>
</dbReference>
<keyword evidence="1" id="KW-0547">Nucleotide-binding</keyword>
<keyword evidence="4" id="KW-0347">Helicase</keyword>
<dbReference type="EMBL" id="CACVKT020009046">
    <property type="protein sequence ID" value="CAC5419612.1"/>
    <property type="molecule type" value="Genomic_DNA"/>
</dbReference>
<dbReference type="Proteomes" id="UP000507470">
    <property type="component" value="Unassembled WGS sequence"/>
</dbReference>
<evidence type="ECO:0000256" key="6">
    <source>
        <dbReference type="ARBA" id="ARBA00023125"/>
    </source>
</evidence>
<gene>
    <name evidence="10" type="ORF">MCOR_51928</name>
</gene>
<name>A0A6J8EIS2_MYTCO</name>
<reference evidence="10 11" key="1">
    <citation type="submission" date="2020-06" db="EMBL/GenBank/DDBJ databases">
        <authorList>
            <person name="Li R."/>
            <person name="Bekaert M."/>
        </authorList>
    </citation>
    <scope>NUCLEOTIDE SEQUENCE [LARGE SCALE GENOMIC DNA]</scope>
    <source>
        <strain evidence="11">wild</strain>
    </source>
</reference>
<accession>A0A6J8EIS2</accession>
<keyword evidence="6" id="KW-0238">DNA-binding</keyword>
<keyword evidence="3" id="KW-0378">Hydrolase</keyword>
<dbReference type="PANTHER" id="PTHR47642:SF5">
    <property type="entry name" value="ATP-DEPENDENT DNA HELICASE"/>
    <property type="match status" value="1"/>
</dbReference>
<dbReference type="OrthoDB" id="10040528at2759"/>
<evidence type="ECO:0000256" key="4">
    <source>
        <dbReference type="ARBA" id="ARBA00022806"/>
    </source>
</evidence>
<evidence type="ECO:0000256" key="7">
    <source>
        <dbReference type="ARBA" id="ARBA00023204"/>
    </source>
</evidence>
<evidence type="ECO:0000256" key="5">
    <source>
        <dbReference type="ARBA" id="ARBA00022840"/>
    </source>
</evidence>
<sequence>MIKDVCQQTVKSKAKDFFKNSVTGQLSLKDEPYSTCTSEDLQDVIELGLGARIMLIRNIDTDDGLVNGAFGIITAIEKSQNDEIRSVYVKFDHPQSDKKHISKLALTKSLPKDSVRISPVEEVLHDFDPKVIYASNDITKALDSMESFHLAKVSTESSVKHSLTVTFHNTEGLLPHQEDITQATCMKNSEIICFNETWLKKNTCLPPSLLPNFIPCSKSRSEAYSNLTIHHTSCS</sequence>
<dbReference type="PANTHER" id="PTHR47642">
    <property type="entry name" value="ATP-DEPENDENT DNA HELICASE"/>
    <property type="match status" value="1"/>
</dbReference>
<evidence type="ECO:0000313" key="11">
    <source>
        <dbReference type="Proteomes" id="UP000507470"/>
    </source>
</evidence>
<keyword evidence="5" id="KW-0067">ATP-binding</keyword>
<evidence type="ECO:0000256" key="3">
    <source>
        <dbReference type="ARBA" id="ARBA00022801"/>
    </source>
</evidence>
<keyword evidence="2" id="KW-0227">DNA damage</keyword>
<organism evidence="10 11">
    <name type="scientific">Mytilus coruscus</name>
    <name type="common">Sea mussel</name>
    <dbReference type="NCBI Taxonomy" id="42192"/>
    <lineage>
        <taxon>Eukaryota</taxon>
        <taxon>Metazoa</taxon>
        <taxon>Spiralia</taxon>
        <taxon>Lophotrochozoa</taxon>
        <taxon>Mollusca</taxon>
        <taxon>Bivalvia</taxon>
        <taxon>Autobranchia</taxon>
        <taxon>Pteriomorphia</taxon>
        <taxon>Mytilida</taxon>
        <taxon>Mytiloidea</taxon>
        <taxon>Mytilidae</taxon>
        <taxon>Mytilinae</taxon>
        <taxon>Mytilus</taxon>
    </lineage>
</organism>